<name>A0A069PJF7_9BURK</name>
<dbReference type="GO" id="GO:0016491">
    <property type="term" value="F:oxidoreductase activity"/>
    <property type="evidence" value="ECO:0007669"/>
    <property type="project" value="UniProtKB-KW"/>
</dbReference>
<evidence type="ECO:0000259" key="3">
    <source>
        <dbReference type="Pfam" id="PF22725"/>
    </source>
</evidence>
<reference evidence="4 5" key="1">
    <citation type="submission" date="2014-03" db="EMBL/GenBank/DDBJ databases">
        <title>Draft Genome Sequences of Four Burkholderia Strains.</title>
        <authorList>
            <person name="Liu X.Y."/>
            <person name="Li C.X."/>
            <person name="Xu J.H."/>
        </authorList>
    </citation>
    <scope>NUCLEOTIDE SEQUENCE [LARGE SCALE GENOMIC DNA]</scope>
    <source>
        <strain evidence="4 5">DSM 50014</strain>
    </source>
</reference>
<comment type="caution">
    <text evidence="4">The sequence shown here is derived from an EMBL/GenBank/DDBJ whole genome shotgun (WGS) entry which is preliminary data.</text>
</comment>
<evidence type="ECO:0000259" key="2">
    <source>
        <dbReference type="Pfam" id="PF01408"/>
    </source>
</evidence>
<dbReference type="PANTHER" id="PTHR43818">
    <property type="entry name" value="BCDNA.GH03377"/>
    <property type="match status" value="1"/>
</dbReference>
<proteinExistence type="predicted"/>
<dbReference type="Gene3D" id="3.40.50.720">
    <property type="entry name" value="NAD(P)-binding Rossmann-like Domain"/>
    <property type="match status" value="1"/>
</dbReference>
<dbReference type="AlphaFoldDB" id="A0A069PJF7"/>
<keyword evidence="1" id="KW-0560">Oxidoreductase</keyword>
<keyword evidence="5" id="KW-1185">Reference proteome</keyword>
<evidence type="ECO:0000256" key="1">
    <source>
        <dbReference type="ARBA" id="ARBA00023002"/>
    </source>
</evidence>
<feature type="domain" description="Gfo/Idh/MocA-like oxidoreductase N-terminal" evidence="2">
    <location>
        <begin position="6"/>
        <end position="131"/>
    </location>
</feature>
<dbReference type="Pfam" id="PF01408">
    <property type="entry name" value="GFO_IDH_MocA"/>
    <property type="match status" value="1"/>
</dbReference>
<sequence>MRRELGVGVIGTGFMGKAHALAYRAVSNAFPNSLRPRLVAVADVSEAGAKQAAEHFGFERATTDWRTLLDDPGVEIVSITTPCSLHREMALAAIAAGKHVHCEKPIAPSAADAFEMMKAAEAAKVVTQVGYNYIKNPVLKLAREMIASGELGEITSFRGVHAEDYMADPEIPYGWRVDPQNGAGALAEIGNHIVGMSRFLLGAVTQVNAQLETVNKTRPVAPGSSERREVKVDDIARLMVTFERGCSGSIEANWAATGRKMQLEFEVYGAKGALCFSQERFNELQYFKAGGEPRTSGFTRIEAGPAHPPYENFTVAGGHQLGFNDLKTIEMAEFIAAIEHGTPTFPDFREAWEIQRIVDAAIRSSAQGQRVAL</sequence>
<protein>
    <submittedName>
        <fullName evidence="4">1-carboxy-3-chloro-3,4-dihydroxycyclo hexa-1,5-diene dehydrogenase</fullName>
    </submittedName>
</protein>
<dbReference type="Gene3D" id="3.30.360.10">
    <property type="entry name" value="Dihydrodipicolinate Reductase, domain 2"/>
    <property type="match status" value="1"/>
</dbReference>
<dbReference type="RefSeq" id="WP_035942021.1">
    <property type="nucleotide sequence ID" value="NZ_CADFFX010000027.1"/>
</dbReference>
<dbReference type="PANTHER" id="PTHR43818:SF11">
    <property type="entry name" value="BCDNA.GH03377"/>
    <property type="match status" value="1"/>
</dbReference>
<dbReference type="Pfam" id="PF22725">
    <property type="entry name" value="GFO_IDH_MocA_C3"/>
    <property type="match status" value="1"/>
</dbReference>
<dbReference type="Proteomes" id="UP000027466">
    <property type="component" value="Unassembled WGS sequence"/>
</dbReference>
<dbReference type="GO" id="GO:0000166">
    <property type="term" value="F:nucleotide binding"/>
    <property type="evidence" value="ECO:0007669"/>
    <property type="project" value="InterPro"/>
</dbReference>
<feature type="domain" description="GFO/IDH/MocA-like oxidoreductase" evidence="3">
    <location>
        <begin position="141"/>
        <end position="274"/>
    </location>
</feature>
<accession>A0A069PJF7</accession>
<dbReference type="SUPFAM" id="SSF51735">
    <property type="entry name" value="NAD(P)-binding Rossmann-fold domains"/>
    <property type="match status" value="1"/>
</dbReference>
<dbReference type="EMBL" id="JFHC01000039">
    <property type="protein sequence ID" value="KDR40507.1"/>
    <property type="molecule type" value="Genomic_DNA"/>
</dbReference>
<dbReference type="InterPro" id="IPR055170">
    <property type="entry name" value="GFO_IDH_MocA-like_dom"/>
</dbReference>
<organism evidence="4 5">
    <name type="scientific">Caballeronia glathei</name>
    <dbReference type="NCBI Taxonomy" id="60547"/>
    <lineage>
        <taxon>Bacteria</taxon>
        <taxon>Pseudomonadati</taxon>
        <taxon>Pseudomonadota</taxon>
        <taxon>Betaproteobacteria</taxon>
        <taxon>Burkholderiales</taxon>
        <taxon>Burkholderiaceae</taxon>
        <taxon>Caballeronia</taxon>
    </lineage>
</organism>
<dbReference type="InterPro" id="IPR036291">
    <property type="entry name" value="NAD(P)-bd_dom_sf"/>
</dbReference>
<gene>
    <name evidence="4" type="ORF">BG61_24170</name>
</gene>
<dbReference type="SUPFAM" id="SSF55347">
    <property type="entry name" value="Glyceraldehyde-3-phosphate dehydrogenase-like, C-terminal domain"/>
    <property type="match status" value="1"/>
</dbReference>
<evidence type="ECO:0000313" key="5">
    <source>
        <dbReference type="Proteomes" id="UP000027466"/>
    </source>
</evidence>
<dbReference type="InterPro" id="IPR050463">
    <property type="entry name" value="Gfo/Idh/MocA_oxidrdct_glycsds"/>
</dbReference>
<evidence type="ECO:0000313" key="4">
    <source>
        <dbReference type="EMBL" id="KDR40507.1"/>
    </source>
</evidence>
<dbReference type="InterPro" id="IPR000683">
    <property type="entry name" value="Gfo/Idh/MocA-like_OxRdtase_N"/>
</dbReference>